<name>A0AAE0C791_9CHLO</name>
<keyword evidence="2" id="KW-1185">Reference proteome</keyword>
<dbReference type="Proteomes" id="UP001190700">
    <property type="component" value="Unassembled WGS sequence"/>
</dbReference>
<gene>
    <name evidence="1" type="ORF">CYMTET_40884</name>
</gene>
<accession>A0AAE0C791</accession>
<dbReference type="AlphaFoldDB" id="A0AAE0C791"/>
<organism evidence="1 2">
    <name type="scientific">Cymbomonas tetramitiformis</name>
    <dbReference type="NCBI Taxonomy" id="36881"/>
    <lineage>
        <taxon>Eukaryota</taxon>
        <taxon>Viridiplantae</taxon>
        <taxon>Chlorophyta</taxon>
        <taxon>Pyramimonadophyceae</taxon>
        <taxon>Pyramimonadales</taxon>
        <taxon>Pyramimonadaceae</taxon>
        <taxon>Cymbomonas</taxon>
    </lineage>
</organism>
<sequence length="251" mass="27861">MLSNFKLSPFQSTAIFGPNSDVGSCLVTQLLVDVGCKKLLLFCDRVSLELKYYEKVEQVSIDRDLLPHHNYQVLPKLDGISSVIAFLGSPSPLTDDAQNASAFLDATLILPFASAAKEAGVKHFFLLDAAEMPLEERKLLHAKLLKLSFKCLCVMKPPPEVWGRRSEKKDTFSSWFQWELSQPPKRKVDSVILAKAVLQQATQSALSAKRSFRPQEDFVEGDEFLQLIASVKAFDAQISKGLVSCTPTLKA</sequence>
<evidence type="ECO:0000313" key="2">
    <source>
        <dbReference type="Proteomes" id="UP001190700"/>
    </source>
</evidence>
<dbReference type="Gene3D" id="3.40.50.720">
    <property type="entry name" value="NAD(P)-binding Rossmann-like Domain"/>
    <property type="match status" value="1"/>
</dbReference>
<dbReference type="EMBL" id="LGRX02027214">
    <property type="protein sequence ID" value="KAK3249692.1"/>
    <property type="molecule type" value="Genomic_DNA"/>
</dbReference>
<reference evidence="1 2" key="1">
    <citation type="journal article" date="2015" name="Genome Biol. Evol.">
        <title>Comparative Genomics of a Bacterivorous Green Alga Reveals Evolutionary Causalities and Consequences of Phago-Mixotrophic Mode of Nutrition.</title>
        <authorList>
            <person name="Burns J.A."/>
            <person name="Paasch A."/>
            <person name="Narechania A."/>
            <person name="Kim E."/>
        </authorList>
    </citation>
    <scope>NUCLEOTIDE SEQUENCE [LARGE SCALE GENOMIC DNA]</scope>
    <source>
        <strain evidence="1 2">PLY_AMNH</strain>
    </source>
</reference>
<protein>
    <submittedName>
        <fullName evidence="1">Uncharacterized protein</fullName>
    </submittedName>
</protein>
<comment type="caution">
    <text evidence="1">The sequence shown here is derived from an EMBL/GenBank/DDBJ whole genome shotgun (WGS) entry which is preliminary data.</text>
</comment>
<evidence type="ECO:0000313" key="1">
    <source>
        <dbReference type="EMBL" id="KAK3249692.1"/>
    </source>
</evidence>
<proteinExistence type="predicted"/>